<feature type="transmembrane region" description="Helical" evidence="10">
    <location>
        <begin position="193"/>
        <end position="212"/>
    </location>
</feature>
<keyword evidence="3" id="KW-1003">Cell membrane</keyword>
<dbReference type="SMART" id="SM00382">
    <property type="entry name" value="AAA"/>
    <property type="match status" value="1"/>
</dbReference>
<evidence type="ECO:0000256" key="7">
    <source>
        <dbReference type="ARBA" id="ARBA00022989"/>
    </source>
</evidence>
<keyword evidence="5" id="KW-0547">Nucleotide-binding</keyword>
<evidence type="ECO:0000256" key="10">
    <source>
        <dbReference type="SAM" id="Phobius"/>
    </source>
</evidence>
<dbReference type="InterPro" id="IPR017871">
    <property type="entry name" value="ABC_transporter-like_CS"/>
</dbReference>
<comment type="subcellular location">
    <subcellularLocation>
        <location evidence="1">Cell membrane</location>
        <topology evidence="1">Multi-pass membrane protein</topology>
    </subcellularLocation>
</comment>
<dbReference type="Gene3D" id="1.20.1560.10">
    <property type="entry name" value="ABC transporter type 1, transmembrane domain"/>
    <property type="match status" value="1"/>
</dbReference>
<dbReference type="GO" id="GO:0005886">
    <property type="term" value="C:plasma membrane"/>
    <property type="evidence" value="ECO:0007669"/>
    <property type="project" value="UniProtKB-SubCell"/>
</dbReference>
<dbReference type="PANTHER" id="PTHR43394:SF1">
    <property type="entry name" value="ATP-BINDING CASSETTE SUB-FAMILY B MEMBER 10, MITOCHONDRIAL"/>
    <property type="match status" value="1"/>
</dbReference>
<sequence>MDTGRDIRKRLAAALAPINDGTARTFIATMVSITSWRSAVALVLTLFRSLTQGAQLLLLVPLMQIIGLDVQQGSVGWLSGLVSSAFAAVGLRPTLSAVLGAFVVLATLLSAITWWQTIFNLRLEQEFVATLRRRFYRAVAGTEWLVFSKIRSSDLTHALTTELNRVGGAASVLLSLVTNAVLLSVYVALALKLSATMTAVVFLSGAALLLALGKRTRAARWTGQETSLATNGLYSAAIEHLGGMKTTKSYGAEDRTTRIFSDFTDRVAQMFVRTTRVYAGTAFWFSTGSVAILCAILYVSIEVLNMASAGIILLLFLFNRMMPLFSSLQNNCQAFANAMPAFAGVLSLLERCEAASEKKGGRPGREIELHRHVRLEEVSFSYGAEEKAPAIHDLSLEIEAGKTTAIVGSSGAGKSTVADLVMGLIKPTGGRVLVDERPLTPEYMDSWRDRIGYVTQDTFLFNDTIRANLLWASPAASDEEMERALKMAAATDFVSRLPHGIETVLGDRGVRLSGGEKQRLALARALLRRPSLLILDEATSALDSENERRIQRAIEELRGRMTILVITHRLSTIQSADVIHVLEHGRLVESGDWEALVSRMNGRFKTLSQAQGYGEADNGRRPSHDPRPAPEANLLSE</sequence>
<dbReference type="InterPro" id="IPR011527">
    <property type="entry name" value="ABC1_TM_dom"/>
</dbReference>
<feature type="domain" description="ABC transmembrane type-1" evidence="12">
    <location>
        <begin position="39"/>
        <end position="337"/>
    </location>
</feature>
<dbReference type="PROSITE" id="PS50929">
    <property type="entry name" value="ABC_TM1F"/>
    <property type="match status" value="1"/>
</dbReference>
<reference evidence="13 14" key="1">
    <citation type="submission" date="2019-03" db="EMBL/GenBank/DDBJ databases">
        <title>Whole genome sequence of a novel Rubrobacter taiwanensis strain, isolated from Yellowstone National Park.</title>
        <authorList>
            <person name="Freed S."/>
            <person name="Ramaley R.F."/>
            <person name="Kyndt J.A."/>
        </authorList>
    </citation>
    <scope>NUCLEOTIDE SEQUENCE [LARGE SCALE GENOMIC DNA]</scope>
    <source>
        <strain evidence="13 14">Yellowstone</strain>
    </source>
</reference>
<protein>
    <submittedName>
        <fullName evidence="13">ABC transporter ATP-binding protein</fullName>
    </submittedName>
</protein>
<accession>A0A4R1BEA4</accession>
<evidence type="ECO:0000259" key="11">
    <source>
        <dbReference type="PROSITE" id="PS50893"/>
    </source>
</evidence>
<dbReference type="InterPro" id="IPR027417">
    <property type="entry name" value="P-loop_NTPase"/>
</dbReference>
<evidence type="ECO:0000256" key="4">
    <source>
        <dbReference type="ARBA" id="ARBA00022692"/>
    </source>
</evidence>
<evidence type="ECO:0000256" key="2">
    <source>
        <dbReference type="ARBA" id="ARBA00022448"/>
    </source>
</evidence>
<evidence type="ECO:0000256" key="9">
    <source>
        <dbReference type="SAM" id="MobiDB-lite"/>
    </source>
</evidence>
<feature type="compositionally biased region" description="Basic and acidic residues" evidence="9">
    <location>
        <begin position="617"/>
        <end position="628"/>
    </location>
</feature>
<comment type="caution">
    <text evidence="13">The sequence shown here is derived from an EMBL/GenBank/DDBJ whole genome shotgun (WGS) entry which is preliminary data.</text>
</comment>
<dbReference type="Proteomes" id="UP000295244">
    <property type="component" value="Unassembled WGS sequence"/>
</dbReference>
<evidence type="ECO:0000313" key="13">
    <source>
        <dbReference type="EMBL" id="TCJ15475.1"/>
    </source>
</evidence>
<dbReference type="GO" id="GO:0016887">
    <property type="term" value="F:ATP hydrolysis activity"/>
    <property type="evidence" value="ECO:0007669"/>
    <property type="project" value="InterPro"/>
</dbReference>
<dbReference type="GO" id="GO:0005524">
    <property type="term" value="F:ATP binding"/>
    <property type="evidence" value="ECO:0007669"/>
    <property type="project" value="UniProtKB-KW"/>
</dbReference>
<dbReference type="Pfam" id="PF00005">
    <property type="entry name" value="ABC_tran"/>
    <property type="match status" value="1"/>
</dbReference>
<dbReference type="InterPro" id="IPR036640">
    <property type="entry name" value="ABC1_TM_sf"/>
</dbReference>
<feature type="transmembrane region" description="Helical" evidence="10">
    <location>
        <begin position="166"/>
        <end position="187"/>
    </location>
</feature>
<feature type="transmembrane region" description="Helical" evidence="10">
    <location>
        <begin position="97"/>
        <end position="115"/>
    </location>
</feature>
<keyword evidence="6 13" id="KW-0067">ATP-binding</keyword>
<dbReference type="FunFam" id="3.40.50.300:FF:000299">
    <property type="entry name" value="ABC transporter ATP-binding protein/permease"/>
    <property type="match status" value="1"/>
</dbReference>
<evidence type="ECO:0000256" key="3">
    <source>
        <dbReference type="ARBA" id="ARBA00022475"/>
    </source>
</evidence>
<feature type="domain" description="ABC transporter" evidence="11">
    <location>
        <begin position="373"/>
        <end position="609"/>
    </location>
</feature>
<dbReference type="PROSITE" id="PS00211">
    <property type="entry name" value="ABC_TRANSPORTER_1"/>
    <property type="match status" value="1"/>
</dbReference>
<evidence type="ECO:0000256" key="8">
    <source>
        <dbReference type="ARBA" id="ARBA00023136"/>
    </source>
</evidence>
<dbReference type="AlphaFoldDB" id="A0A4R1BEA4"/>
<dbReference type="SUPFAM" id="SSF90123">
    <property type="entry name" value="ABC transporter transmembrane region"/>
    <property type="match status" value="1"/>
</dbReference>
<dbReference type="PROSITE" id="PS50893">
    <property type="entry name" value="ABC_TRANSPORTER_2"/>
    <property type="match status" value="1"/>
</dbReference>
<evidence type="ECO:0000259" key="12">
    <source>
        <dbReference type="PROSITE" id="PS50929"/>
    </source>
</evidence>
<organism evidence="13 14">
    <name type="scientific">Rubrobacter taiwanensis</name>
    <dbReference type="NCBI Taxonomy" id="185139"/>
    <lineage>
        <taxon>Bacteria</taxon>
        <taxon>Bacillati</taxon>
        <taxon>Actinomycetota</taxon>
        <taxon>Rubrobacteria</taxon>
        <taxon>Rubrobacterales</taxon>
        <taxon>Rubrobacteraceae</taxon>
        <taxon>Rubrobacter</taxon>
    </lineage>
</organism>
<proteinExistence type="predicted"/>
<dbReference type="EMBL" id="SKBU01000025">
    <property type="protein sequence ID" value="TCJ15475.1"/>
    <property type="molecule type" value="Genomic_DNA"/>
</dbReference>
<keyword evidence="14" id="KW-1185">Reference proteome</keyword>
<evidence type="ECO:0000256" key="5">
    <source>
        <dbReference type="ARBA" id="ARBA00022741"/>
    </source>
</evidence>
<dbReference type="RefSeq" id="WP_132692487.1">
    <property type="nucleotide sequence ID" value="NZ_SKBU01000025.1"/>
</dbReference>
<dbReference type="PANTHER" id="PTHR43394">
    <property type="entry name" value="ATP-DEPENDENT PERMEASE MDL1, MITOCHONDRIAL"/>
    <property type="match status" value="1"/>
</dbReference>
<feature type="transmembrane region" description="Helical" evidence="10">
    <location>
        <begin position="277"/>
        <end position="298"/>
    </location>
</feature>
<dbReference type="Gene3D" id="3.40.50.300">
    <property type="entry name" value="P-loop containing nucleotide triphosphate hydrolases"/>
    <property type="match status" value="1"/>
</dbReference>
<feature type="region of interest" description="Disordered" evidence="9">
    <location>
        <begin position="611"/>
        <end position="637"/>
    </location>
</feature>
<gene>
    <name evidence="13" type="ORF">E0L93_12875</name>
</gene>
<evidence type="ECO:0000256" key="6">
    <source>
        <dbReference type="ARBA" id="ARBA00022840"/>
    </source>
</evidence>
<dbReference type="InterPro" id="IPR003439">
    <property type="entry name" value="ABC_transporter-like_ATP-bd"/>
</dbReference>
<dbReference type="Pfam" id="PF00664">
    <property type="entry name" value="ABC_membrane"/>
    <property type="match status" value="1"/>
</dbReference>
<keyword evidence="2" id="KW-0813">Transport</keyword>
<keyword evidence="8 10" id="KW-0472">Membrane</keyword>
<dbReference type="SUPFAM" id="SSF52540">
    <property type="entry name" value="P-loop containing nucleoside triphosphate hydrolases"/>
    <property type="match status" value="1"/>
</dbReference>
<evidence type="ECO:0000313" key="14">
    <source>
        <dbReference type="Proteomes" id="UP000295244"/>
    </source>
</evidence>
<dbReference type="InterPro" id="IPR003593">
    <property type="entry name" value="AAA+_ATPase"/>
</dbReference>
<dbReference type="GO" id="GO:0015421">
    <property type="term" value="F:ABC-type oligopeptide transporter activity"/>
    <property type="evidence" value="ECO:0007669"/>
    <property type="project" value="TreeGrafter"/>
</dbReference>
<dbReference type="OrthoDB" id="9806127at2"/>
<keyword evidence="4 10" id="KW-0812">Transmembrane</keyword>
<name>A0A4R1BEA4_9ACTN</name>
<dbReference type="InterPro" id="IPR039421">
    <property type="entry name" value="Type_1_exporter"/>
</dbReference>
<evidence type="ECO:0000256" key="1">
    <source>
        <dbReference type="ARBA" id="ARBA00004651"/>
    </source>
</evidence>
<keyword evidence="7 10" id="KW-1133">Transmembrane helix</keyword>